<dbReference type="Proteomes" id="UP000015620">
    <property type="component" value="Chromosome"/>
</dbReference>
<feature type="transmembrane region" description="Helical" evidence="2">
    <location>
        <begin position="27"/>
        <end position="45"/>
    </location>
</feature>
<evidence type="ECO:0000259" key="3">
    <source>
        <dbReference type="Pfam" id="PF25023"/>
    </source>
</evidence>
<evidence type="ECO:0000313" key="4">
    <source>
        <dbReference type="EMBL" id="AGT44176.1"/>
    </source>
</evidence>
<dbReference type="InterPro" id="IPR022385">
    <property type="entry name" value="Rhs_assc_core"/>
</dbReference>
<gene>
    <name evidence="4" type="ORF">TPE_1694</name>
</gene>
<keyword evidence="5" id="KW-1185">Reference proteome</keyword>
<accession>S6A480</accession>
<dbReference type="InterPro" id="IPR056823">
    <property type="entry name" value="TEN-like_YD-shell"/>
</dbReference>
<keyword evidence="2" id="KW-1133">Transmembrane helix</keyword>
<dbReference type="AlphaFoldDB" id="S6A480"/>
<dbReference type="KEGG" id="tped:TPE_1694"/>
<evidence type="ECO:0000313" key="5">
    <source>
        <dbReference type="Proteomes" id="UP000015620"/>
    </source>
</evidence>
<dbReference type="PANTHER" id="PTHR32305">
    <property type="match status" value="1"/>
</dbReference>
<keyword evidence="1" id="KW-0677">Repeat</keyword>
<organism evidence="4 5">
    <name type="scientific">Treponema pedis str. T A4</name>
    <dbReference type="NCBI Taxonomy" id="1291379"/>
    <lineage>
        <taxon>Bacteria</taxon>
        <taxon>Pseudomonadati</taxon>
        <taxon>Spirochaetota</taxon>
        <taxon>Spirochaetia</taxon>
        <taxon>Spirochaetales</taxon>
        <taxon>Treponemataceae</taxon>
        <taxon>Treponema</taxon>
    </lineage>
</organism>
<dbReference type="NCBIfam" id="TIGR03696">
    <property type="entry name" value="Rhs_assc_core"/>
    <property type="match status" value="1"/>
</dbReference>
<name>S6A480_9SPIR</name>
<dbReference type="GeneID" id="301090210"/>
<dbReference type="InterPro" id="IPR050708">
    <property type="entry name" value="T6SS_VgrG/RHS"/>
</dbReference>
<sequence length="779" mass="90432">MKAKLSIYSQLNYIIFRTAIEREQKQFIQIAFAVHLFAVISAGIYRSESGALKRAVLNFVFFIILKNKIEQSAAQSCLRTFELRVLPFGKTSGIKVLSFMNAPLSEVFPLLEGSGKTMAFENRHVGCKEREKINRRRTLCTLRINFFEATPQAACIFSKDDEHAQRVYIRYGNGVETRYKYDEKRRWLDTIETENKQNQDVFQKIKYSFDPVGNVLGYTNESSTYETTQAYTYDNLYQLISVEGESKQYKGKKYFGMSPVNIAKYKQEFNFDIIGNMMNKMSTTNLSGSRGNAYKKADLDYNLDYEYDSKYAHRLIRAGNRYYRYDGNGNITAEKDGPFSEEEEFIFTYNYDKESGVYSTDYGFGLDAPKETEQTNPQDLFAYRRNYTWNERNLLTKSSDKNYTVHYRYGEDGQRGLKYTEEGRSETLYFNNFFTIHIPIYDKDNPQGLRVHKHIFVGNSRLVTAMTHTDNHGDNDEQREKRYYYHTDHLGSAQFVTDWRGKQYEHIEYTPYGELWIEETAPGIDKLPFRFTGKELDEETGLYYYGARYLDPKYSRWLSGDPALNDYIPKAPIDDEAKKHNENLPGMGGVYNTVNLHVYHYAGNNPVKYTDPDGRDIILLNRSYGAYKEGHNAVLIGNDKTGGWLYFSKDGKNLTGSINKAEYFPTLESFIEHNKKLDTDEQYDRAYQVKTSAMNDSRMIAEGLDIYDKKYSLDEKRNEITLEVISQNCADLCADIGKKGGVNISKPKHSRFPVGTFTKPNFQYEDFKKNNKGEEIQIK</sequence>
<dbReference type="HOGENOM" id="CLU_004358_2_0_12"/>
<evidence type="ECO:0000256" key="1">
    <source>
        <dbReference type="ARBA" id="ARBA00022737"/>
    </source>
</evidence>
<feature type="domain" description="Teneurin-like YD-shell" evidence="3">
    <location>
        <begin position="176"/>
        <end position="607"/>
    </location>
</feature>
<dbReference type="Gene3D" id="2.180.10.10">
    <property type="entry name" value="RHS repeat-associated core"/>
    <property type="match status" value="1"/>
</dbReference>
<keyword evidence="2" id="KW-0812">Transmembrane</keyword>
<evidence type="ECO:0000256" key="2">
    <source>
        <dbReference type="SAM" id="Phobius"/>
    </source>
</evidence>
<protein>
    <submittedName>
        <fullName evidence="4">YD repeat-containing protein</fullName>
    </submittedName>
</protein>
<dbReference type="RefSeq" id="WP_020965475.1">
    <property type="nucleotide sequence ID" value="NC_022097.1"/>
</dbReference>
<dbReference type="PANTHER" id="PTHR32305:SF15">
    <property type="entry name" value="PROTEIN RHSA-RELATED"/>
    <property type="match status" value="1"/>
</dbReference>
<proteinExistence type="predicted"/>
<keyword evidence="2" id="KW-0472">Membrane</keyword>
<reference evidence="4 5" key="1">
    <citation type="journal article" date="2013" name="PLoS ONE">
        <title>Genome-Wide Relatedness of Treponema pedis, from Gingiva and Necrotic Skin Lesions of Pigs, with the Human Oral Pathogen Treponema denticola.</title>
        <authorList>
            <person name="Svartstrom O."/>
            <person name="Mushtaq M."/>
            <person name="Pringle M."/>
            <person name="Segerman B."/>
        </authorList>
    </citation>
    <scope>NUCLEOTIDE SEQUENCE [LARGE SCALE GENOMIC DNA]</scope>
    <source>
        <strain evidence="4">T A4</strain>
    </source>
</reference>
<dbReference type="EMBL" id="CP004120">
    <property type="protein sequence ID" value="AGT44176.1"/>
    <property type="molecule type" value="Genomic_DNA"/>
</dbReference>
<dbReference type="Pfam" id="PF25023">
    <property type="entry name" value="TEN_YD-shell"/>
    <property type="match status" value="1"/>
</dbReference>
<dbReference type="STRING" id="1291379.TPE_1694"/>
<dbReference type="PATRIC" id="fig|1291379.3.peg.1673"/>